<dbReference type="GO" id="GO:0003700">
    <property type="term" value="F:DNA-binding transcription factor activity"/>
    <property type="evidence" value="ECO:0007669"/>
    <property type="project" value="InterPro"/>
</dbReference>
<dbReference type="PANTHER" id="PTHR30537:SF5">
    <property type="entry name" value="HTH-TYPE TRANSCRIPTIONAL ACTIVATOR TTDR-RELATED"/>
    <property type="match status" value="1"/>
</dbReference>
<dbReference type="InterPro" id="IPR058163">
    <property type="entry name" value="LysR-type_TF_proteobact-type"/>
</dbReference>
<comment type="caution">
    <text evidence="6">The sequence shown here is derived from an EMBL/GenBank/DDBJ whole genome shotgun (WGS) entry which is preliminary data.</text>
</comment>
<protein>
    <submittedName>
        <fullName evidence="6">LysR family transcriptional regulator</fullName>
    </submittedName>
</protein>
<evidence type="ECO:0000259" key="5">
    <source>
        <dbReference type="PROSITE" id="PS50931"/>
    </source>
</evidence>
<dbReference type="SUPFAM" id="SSF46785">
    <property type="entry name" value="Winged helix' DNA-binding domain"/>
    <property type="match status" value="1"/>
</dbReference>
<evidence type="ECO:0000256" key="1">
    <source>
        <dbReference type="ARBA" id="ARBA00009437"/>
    </source>
</evidence>
<keyword evidence="2" id="KW-0805">Transcription regulation</keyword>
<dbReference type="Proteomes" id="UP000324324">
    <property type="component" value="Unassembled WGS sequence"/>
</dbReference>
<dbReference type="Pfam" id="PF00126">
    <property type="entry name" value="HTH_1"/>
    <property type="match status" value="1"/>
</dbReference>
<keyword evidence="7" id="KW-1185">Reference proteome</keyword>
<evidence type="ECO:0000313" key="7">
    <source>
        <dbReference type="Proteomes" id="UP000324324"/>
    </source>
</evidence>
<dbReference type="Pfam" id="PF03466">
    <property type="entry name" value="LysR_substrate"/>
    <property type="match status" value="1"/>
</dbReference>
<feature type="domain" description="HTH lysR-type" evidence="5">
    <location>
        <begin position="1"/>
        <end position="59"/>
    </location>
</feature>
<dbReference type="InterPro" id="IPR000847">
    <property type="entry name" value="LysR_HTH_N"/>
</dbReference>
<dbReference type="CDD" id="cd08422">
    <property type="entry name" value="PBP2_CrgA_like"/>
    <property type="match status" value="1"/>
</dbReference>
<evidence type="ECO:0000313" key="6">
    <source>
        <dbReference type="EMBL" id="KAA6116332.1"/>
    </source>
</evidence>
<keyword evidence="3" id="KW-0238">DNA-binding</keyword>
<dbReference type="PANTHER" id="PTHR30537">
    <property type="entry name" value="HTH-TYPE TRANSCRIPTIONAL REGULATOR"/>
    <property type="match status" value="1"/>
</dbReference>
<comment type="similarity">
    <text evidence="1">Belongs to the LysR transcriptional regulatory family.</text>
</comment>
<dbReference type="PROSITE" id="PS50931">
    <property type="entry name" value="HTH_LYSR"/>
    <property type="match status" value="1"/>
</dbReference>
<keyword evidence="4" id="KW-0804">Transcription</keyword>
<dbReference type="AlphaFoldDB" id="A0A5M8A0Y1"/>
<dbReference type="Gene3D" id="3.40.190.290">
    <property type="match status" value="1"/>
</dbReference>
<dbReference type="InterPro" id="IPR036390">
    <property type="entry name" value="WH_DNA-bd_sf"/>
</dbReference>
<organism evidence="6 7">
    <name type="scientific">Cupriavidus cauae</name>
    <dbReference type="NCBI Taxonomy" id="2608999"/>
    <lineage>
        <taxon>Bacteria</taxon>
        <taxon>Pseudomonadati</taxon>
        <taxon>Pseudomonadota</taxon>
        <taxon>Betaproteobacteria</taxon>
        <taxon>Burkholderiales</taxon>
        <taxon>Burkholderiaceae</taxon>
        <taxon>Cupriavidus</taxon>
    </lineage>
</organism>
<sequence>MDRVSDILTFLAIAEHGSLSKAARHLGRSLQSVSRSLALLERSLGVQLVQRTTRSCQLTEPGEAFRHRVAPAMAELNEAWDAASSLSTSASGTLRVSAPVLFAPAYIVPVVARYMERHPKVEVELTVSDAFTDLRAEGLDLAVRIGEVTDDNLKARRLAMLRRVAFCSRSYVARHGVPAHPRDLAAHRCVVRSGEGNDARWPFLVDGKLRRFAVDGRLRAGSTAAVNEAVALGLGIGFGPLWQVQPLLDQRRLVTVLDAFEAPPIPVQAVWPAARAIPAKTRAFIDLLADHLGGLSL</sequence>
<name>A0A5M8A0Y1_9BURK</name>
<dbReference type="InterPro" id="IPR005119">
    <property type="entry name" value="LysR_subst-bd"/>
</dbReference>
<dbReference type="InterPro" id="IPR036388">
    <property type="entry name" value="WH-like_DNA-bd_sf"/>
</dbReference>
<dbReference type="GO" id="GO:0003677">
    <property type="term" value="F:DNA binding"/>
    <property type="evidence" value="ECO:0007669"/>
    <property type="project" value="UniProtKB-KW"/>
</dbReference>
<evidence type="ECO:0000256" key="2">
    <source>
        <dbReference type="ARBA" id="ARBA00023015"/>
    </source>
</evidence>
<gene>
    <name evidence="6" type="ORF">F1599_24730</name>
</gene>
<reference evidence="6 7" key="1">
    <citation type="submission" date="2019-09" db="EMBL/GenBank/DDBJ databases">
        <title>Isolation of a novel species in the genus Cupriavidus from patients with sepsis using whole genome sequencing.</title>
        <authorList>
            <person name="Kweon O.J."/>
            <person name="Lee M.-K."/>
        </authorList>
    </citation>
    <scope>NUCLEOTIDE SEQUENCE [LARGE SCALE GENOMIC DNA]</scope>
    <source>
        <strain evidence="6 7">MKL-01</strain>
    </source>
</reference>
<dbReference type="Gene3D" id="1.10.10.10">
    <property type="entry name" value="Winged helix-like DNA-binding domain superfamily/Winged helix DNA-binding domain"/>
    <property type="match status" value="1"/>
</dbReference>
<proteinExistence type="inferred from homology"/>
<dbReference type="SUPFAM" id="SSF53850">
    <property type="entry name" value="Periplasmic binding protein-like II"/>
    <property type="match status" value="1"/>
</dbReference>
<evidence type="ECO:0000256" key="4">
    <source>
        <dbReference type="ARBA" id="ARBA00023163"/>
    </source>
</evidence>
<accession>A0A5M8A0Y1</accession>
<dbReference type="EMBL" id="VWRN01000072">
    <property type="protein sequence ID" value="KAA6116332.1"/>
    <property type="molecule type" value="Genomic_DNA"/>
</dbReference>
<dbReference type="RefSeq" id="WP_150084826.1">
    <property type="nucleotide sequence ID" value="NZ_VWRN01000072.1"/>
</dbReference>
<evidence type="ECO:0000256" key="3">
    <source>
        <dbReference type="ARBA" id="ARBA00023125"/>
    </source>
</evidence>